<proteinExistence type="inferred from homology"/>
<evidence type="ECO:0000256" key="8">
    <source>
        <dbReference type="SAM" id="MobiDB-lite"/>
    </source>
</evidence>
<dbReference type="STRING" id="105231.A0A1Y1HL12"/>
<keyword evidence="12" id="KW-1185">Reference proteome</keyword>
<gene>
    <name evidence="11" type="ORF">KFL_000270550</name>
</gene>
<evidence type="ECO:0000259" key="9">
    <source>
        <dbReference type="Pfam" id="PF00728"/>
    </source>
</evidence>
<evidence type="ECO:0000256" key="3">
    <source>
        <dbReference type="ARBA" id="ARBA00022801"/>
    </source>
</evidence>
<dbReference type="PANTHER" id="PTHR22600:SF21">
    <property type="entry name" value="BETA-HEXOSAMINIDASE A"/>
    <property type="match status" value="1"/>
</dbReference>
<protein>
    <recommendedName>
        <fullName evidence="6">Beta-hexosaminidase</fullName>
        <ecNumber evidence="6">3.2.1.52</ecNumber>
    </recommendedName>
</protein>
<evidence type="ECO:0000256" key="6">
    <source>
        <dbReference type="PIRNR" id="PIRNR001093"/>
    </source>
</evidence>
<dbReference type="Gene3D" id="3.30.379.10">
    <property type="entry name" value="Chitobiase/beta-hexosaminidase domain 2-like"/>
    <property type="match status" value="1"/>
</dbReference>
<sequence>MVRQMAPKKVKQRGQTAWKTSTSTKARRKCVALFSCLALLLCYCPFEAGAAREFAAAQSRLKRNVTSTQPFLVPLPKEYTRGTEIIVVSPLLQFSSNFPESRVLRTAFDAFHPLIFVHPIRPATDPTLQVLLEVEVSVLSRNEELQFGVDESYEIEVPADGSKAIIRGKTVFGARHGIETFSQLCVYDYGLRAVKIENAPWRIFDEPRFPHRGILIDTARHWQPVKVLKALIDSFSYAKINVIHWHLVDMQSFPIEIPSFPRLWDGAWSEFERYTTRDMQDIVEYSRLRGINIMPEIDVPGHAESWGVGYPQLWPHPDCRQPLDMSTDFTWEVIRGIIDDLLKIFPYKYFHAGGDEVNVDCWSQVPRTKRWLDAHNRTGMQAYADFVVRTQEMLLERGRDPVNWEEPFDSFPERLNKNGVVHVWLDNPQTISQATQHGFPVIVANTAGSYLDHLDIVWRSIYMNDPYKGIKREAQRRLVIGGENCMWGEDIDASDLEQTIWPRAAAFAERYWSPVNHTEGYQNVERFLPRYHYFRCLLNQRGVRAAPAANHLARKNPDGPGSCYEQR</sequence>
<feature type="region of interest" description="Disordered" evidence="8">
    <location>
        <begin position="1"/>
        <end position="20"/>
    </location>
</feature>
<keyword evidence="4" id="KW-0325">Glycoprotein</keyword>
<feature type="domain" description="Beta-hexosaminidase eukaryotic type N-terminal" evidence="10">
    <location>
        <begin position="73"/>
        <end position="184"/>
    </location>
</feature>
<evidence type="ECO:0000259" key="10">
    <source>
        <dbReference type="Pfam" id="PF14845"/>
    </source>
</evidence>
<dbReference type="PANTHER" id="PTHR22600">
    <property type="entry name" value="BETA-HEXOSAMINIDASE"/>
    <property type="match status" value="1"/>
</dbReference>
<feature type="active site" description="Proton donor" evidence="7">
    <location>
        <position position="356"/>
    </location>
</feature>
<dbReference type="Gene3D" id="3.20.20.80">
    <property type="entry name" value="Glycosidases"/>
    <property type="match status" value="1"/>
</dbReference>
<keyword evidence="5 6" id="KW-0326">Glycosidase</keyword>
<feature type="domain" description="Glycoside hydrolase family 20 catalytic" evidence="9">
    <location>
        <begin position="209"/>
        <end position="514"/>
    </location>
</feature>
<dbReference type="Pfam" id="PF14845">
    <property type="entry name" value="Glycohydro_20b2"/>
    <property type="match status" value="1"/>
</dbReference>
<evidence type="ECO:0000313" key="12">
    <source>
        <dbReference type="Proteomes" id="UP000054558"/>
    </source>
</evidence>
<dbReference type="PIRSF" id="PIRSF001093">
    <property type="entry name" value="B-hxosamndse_ab_euk"/>
    <property type="match status" value="1"/>
</dbReference>
<reference evidence="11 12" key="1">
    <citation type="journal article" date="2014" name="Nat. Commun.">
        <title>Klebsormidium flaccidum genome reveals primary factors for plant terrestrial adaptation.</title>
        <authorList>
            <person name="Hori K."/>
            <person name="Maruyama F."/>
            <person name="Fujisawa T."/>
            <person name="Togashi T."/>
            <person name="Yamamoto N."/>
            <person name="Seo M."/>
            <person name="Sato S."/>
            <person name="Yamada T."/>
            <person name="Mori H."/>
            <person name="Tajima N."/>
            <person name="Moriyama T."/>
            <person name="Ikeuchi M."/>
            <person name="Watanabe M."/>
            <person name="Wada H."/>
            <person name="Kobayashi K."/>
            <person name="Saito M."/>
            <person name="Masuda T."/>
            <person name="Sasaki-Sekimoto Y."/>
            <person name="Mashiguchi K."/>
            <person name="Awai K."/>
            <person name="Shimojima M."/>
            <person name="Masuda S."/>
            <person name="Iwai M."/>
            <person name="Nobusawa T."/>
            <person name="Narise T."/>
            <person name="Kondo S."/>
            <person name="Saito H."/>
            <person name="Sato R."/>
            <person name="Murakawa M."/>
            <person name="Ihara Y."/>
            <person name="Oshima-Yamada Y."/>
            <person name="Ohtaka K."/>
            <person name="Satoh M."/>
            <person name="Sonobe K."/>
            <person name="Ishii M."/>
            <person name="Ohtani R."/>
            <person name="Kanamori-Sato M."/>
            <person name="Honoki R."/>
            <person name="Miyazaki D."/>
            <person name="Mochizuki H."/>
            <person name="Umetsu J."/>
            <person name="Higashi K."/>
            <person name="Shibata D."/>
            <person name="Kamiya Y."/>
            <person name="Sato N."/>
            <person name="Nakamura Y."/>
            <person name="Tabata S."/>
            <person name="Ida S."/>
            <person name="Kurokawa K."/>
            <person name="Ohta H."/>
        </authorList>
    </citation>
    <scope>NUCLEOTIDE SEQUENCE [LARGE SCALE GENOMIC DNA]</scope>
    <source>
        <strain evidence="11 12">NIES-2285</strain>
    </source>
</reference>
<dbReference type="InterPro" id="IPR017853">
    <property type="entry name" value="GH"/>
</dbReference>
<comment type="similarity">
    <text evidence="2 6">Belongs to the glycosyl hydrolase 20 family.</text>
</comment>
<dbReference type="GO" id="GO:0016020">
    <property type="term" value="C:membrane"/>
    <property type="evidence" value="ECO:0000318"/>
    <property type="project" value="GO_Central"/>
</dbReference>
<keyword evidence="3 6" id="KW-0378">Hydrolase</keyword>
<dbReference type="InterPro" id="IPR029019">
    <property type="entry name" value="HEX_eukaryotic_N"/>
</dbReference>
<dbReference type="GO" id="GO:0004563">
    <property type="term" value="F:beta-N-acetylhexosaminidase activity"/>
    <property type="evidence" value="ECO:0000318"/>
    <property type="project" value="GO_Central"/>
</dbReference>
<dbReference type="AlphaFoldDB" id="A0A1Y1HL12"/>
<organism evidence="11 12">
    <name type="scientific">Klebsormidium nitens</name>
    <name type="common">Green alga</name>
    <name type="synonym">Ulothrix nitens</name>
    <dbReference type="NCBI Taxonomy" id="105231"/>
    <lineage>
        <taxon>Eukaryota</taxon>
        <taxon>Viridiplantae</taxon>
        <taxon>Streptophyta</taxon>
        <taxon>Klebsormidiophyceae</taxon>
        <taxon>Klebsormidiales</taxon>
        <taxon>Klebsormidiaceae</taxon>
        <taxon>Klebsormidium</taxon>
    </lineage>
</organism>
<dbReference type="EC" id="3.2.1.52" evidence="6"/>
<dbReference type="PRINTS" id="PR00738">
    <property type="entry name" value="GLHYDRLASE20"/>
</dbReference>
<name>A0A1Y1HL12_KLENI</name>
<dbReference type="SUPFAM" id="SSF55545">
    <property type="entry name" value="beta-N-acetylhexosaminidase-like domain"/>
    <property type="match status" value="1"/>
</dbReference>
<evidence type="ECO:0000256" key="4">
    <source>
        <dbReference type="ARBA" id="ARBA00023180"/>
    </source>
</evidence>
<accession>A0A1Y1HL12</accession>
<dbReference type="Pfam" id="PF00728">
    <property type="entry name" value="Glyco_hydro_20"/>
    <property type="match status" value="1"/>
</dbReference>
<feature type="compositionally biased region" description="Basic residues" evidence="8">
    <location>
        <begin position="1"/>
        <end position="12"/>
    </location>
</feature>
<evidence type="ECO:0000256" key="1">
    <source>
        <dbReference type="ARBA" id="ARBA00001231"/>
    </source>
</evidence>
<dbReference type="InterPro" id="IPR025705">
    <property type="entry name" value="Beta_hexosaminidase_sua/sub"/>
</dbReference>
<dbReference type="InterPro" id="IPR015883">
    <property type="entry name" value="Glyco_hydro_20_cat"/>
</dbReference>
<evidence type="ECO:0000256" key="7">
    <source>
        <dbReference type="PIRSR" id="PIRSR001093-1"/>
    </source>
</evidence>
<dbReference type="InterPro" id="IPR029018">
    <property type="entry name" value="Hex-like_dom2"/>
</dbReference>
<dbReference type="OrthoDB" id="428480at2759"/>
<dbReference type="EMBL" id="DF236976">
    <property type="protein sequence ID" value="GAQ79295.1"/>
    <property type="molecule type" value="Genomic_DNA"/>
</dbReference>
<evidence type="ECO:0000256" key="5">
    <source>
        <dbReference type="ARBA" id="ARBA00023295"/>
    </source>
</evidence>
<dbReference type="GO" id="GO:0006491">
    <property type="term" value="P:N-glycan processing"/>
    <property type="evidence" value="ECO:0000318"/>
    <property type="project" value="GO_Central"/>
</dbReference>
<dbReference type="GO" id="GO:0030203">
    <property type="term" value="P:glycosaminoglycan metabolic process"/>
    <property type="evidence" value="ECO:0000318"/>
    <property type="project" value="GO_Central"/>
</dbReference>
<evidence type="ECO:0000256" key="2">
    <source>
        <dbReference type="ARBA" id="ARBA00006285"/>
    </source>
</evidence>
<dbReference type="GO" id="GO:0005975">
    <property type="term" value="P:carbohydrate metabolic process"/>
    <property type="evidence" value="ECO:0007669"/>
    <property type="project" value="InterPro"/>
</dbReference>
<evidence type="ECO:0000313" key="11">
    <source>
        <dbReference type="EMBL" id="GAQ79295.1"/>
    </source>
</evidence>
<dbReference type="Proteomes" id="UP000054558">
    <property type="component" value="Unassembled WGS sequence"/>
</dbReference>
<dbReference type="OMA" id="FTQNIFC"/>
<dbReference type="SUPFAM" id="SSF51445">
    <property type="entry name" value="(Trans)glycosidases"/>
    <property type="match status" value="1"/>
</dbReference>
<comment type="catalytic activity">
    <reaction evidence="1 6">
        <text>Hydrolysis of terminal non-reducing N-acetyl-D-hexosamine residues in N-acetyl-beta-D-hexosaminides.</text>
        <dbReference type="EC" id="3.2.1.52"/>
    </reaction>
</comment>